<keyword evidence="1" id="KW-0472">Membrane</keyword>
<name>A0A0X2NLJ3_9CORY</name>
<dbReference type="RefSeq" id="WP_014009250.1">
    <property type="nucleotide sequence ID" value="NZ_DAMCIH010000007.1"/>
</dbReference>
<dbReference type="SUPFAM" id="SSF52833">
    <property type="entry name" value="Thioredoxin-like"/>
    <property type="match status" value="1"/>
</dbReference>
<dbReference type="OMA" id="IKAPNEK"/>
<keyword evidence="1" id="KW-0812">Transmembrane</keyword>
<dbReference type="Gene3D" id="3.40.30.10">
    <property type="entry name" value="Glutaredoxin"/>
    <property type="match status" value="1"/>
</dbReference>
<evidence type="ECO:0000313" key="4">
    <source>
        <dbReference type="Proteomes" id="UP000182498"/>
    </source>
</evidence>
<sequence>MSQKIKAPNEKSNGFLWGLVAIVVIAVVVIAVVVIQGRDSKSGNEGLAPAENVNFSVGVEDGNIVLASDAVADDAPVADLYEDYSCHFCSDLVTADHESLKAALNDGKITMRYNTVNFLDGGEGGHSTVAGAVAMAIADSGNAEAFWAFHDWAFMNRTDISGYSFDDFADAAENLGVDADTVSAIRDESVRDTYQSVLESNMERLQDKEGEDSGTPSLYVNDEKFQLQKDPEMDTQTQMADWVPDVVK</sequence>
<keyword evidence="4" id="KW-1185">Reference proteome</keyword>
<dbReference type="OrthoDB" id="117402at2"/>
<proteinExistence type="predicted"/>
<feature type="domain" description="Thioredoxin-like fold" evidence="2">
    <location>
        <begin position="74"/>
        <end position="232"/>
    </location>
</feature>
<evidence type="ECO:0000259" key="2">
    <source>
        <dbReference type="Pfam" id="PF13462"/>
    </source>
</evidence>
<protein>
    <submittedName>
        <fullName evidence="3">Protein-disulfide isomerase</fullName>
    </submittedName>
</protein>
<gene>
    <name evidence="3" type="ORF">CVAR292_01686</name>
</gene>
<dbReference type="GO" id="GO:0016853">
    <property type="term" value="F:isomerase activity"/>
    <property type="evidence" value="ECO:0007669"/>
    <property type="project" value="UniProtKB-KW"/>
</dbReference>
<dbReference type="Pfam" id="PF13462">
    <property type="entry name" value="Thioredoxin_4"/>
    <property type="match status" value="1"/>
</dbReference>
<accession>A0A0X2NLJ3</accession>
<evidence type="ECO:0000313" key="3">
    <source>
        <dbReference type="EMBL" id="CUU66346.1"/>
    </source>
</evidence>
<dbReference type="InterPro" id="IPR036249">
    <property type="entry name" value="Thioredoxin-like_sf"/>
</dbReference>
<dbReference type="AlphaFoldDB" id="A0A0X2NLJ3"/>
<dbReference type="Proteomes" id="UP000182498">
    <property type="component" value="Unassembled WGS sequence"/>
</dbReference>
<keyword evidence="3" id="KW-0413">Isomerase</keyword>
<feature type="transmembrane region" description="Helical" evidence="1">
    <location>
        <begin position="15"/>
        <end position="35"/>
    </location>
</feature>
<dbReference type="EMBL" id="FAUH01000010">
    <property type="protein sequence ID" value="CUU66346.1"/>
    <property type="molecule type" value="Genomic_DNA"/>
</dbReference>
<organism evidence="3 4">
    <name type="scientific">Corynebacterium variabile</name>
    <dbReference type="NCBI Taxonomy" id="1727"/>
    <lineage>
        <taxon>Bacteria</taxon>
        <taxon>Bacillati</taxon>
        <taxon>Actinomycetota</taxon>
        <taxon>Actinomycetes</taxon>
        <taxon>Mycobacteriales</taxon>
        <taxon>Corynebacteriaceae</taxon>
        <taxon>Corynebacterium</taxon>
    </lineage>
</organism>
<keyword evidence="1" id="KW-1133">Transmembrane helix</keyword>
<reference evidence="4" key="1">
    <citation type="submission" date="2015-11" db="EMBL/GenBank/DDBJ databases">
        <authorList>
            <person name="Dugat-Bony E."/>
        </authorList>
    </citation>
    <scope>NUCLEOTIDE SEQUENCE [LARGE SCALE GENOMIC DNA]</scope>
    <source>
        <strain evidence="4">Mu292</strain>
    </source>
</reference>
<dbReference type="InterPro" id="IPR012336">
    <property type="entry name" value="Thioredoxin-like_fold"/>
</dbReference>
<evidence type="ECO:0000256" key="1">
    <source>
        <dbReference type="SAM" id="Phobius"/>
    </source>
</evidence>